<keyword evidence="5" id="KW-1185">Reference proteome</keyword>
<dbReference type="InterPro" id="IPR036236">
    <property type="entry name" value="Znf_C2H2_sf"/>
</dbReference>
<dbReference type="PROSITE" id="PS00028">
    <property type="entry name" value="ZINC_FINGER_C2H2_1"/>
    <property type="match status" value="1"/>
</dbReference>
<dbReference type="PROSITE" id="PS50157">
    <property type="entry name" value="ZINC_FINGER_C2H2_2"/>
    <property type="match status" value="1"/>
</dbReference>
<reference evidence="4 5" key="1">
    <citation type="journal article" date="2017" name="Biotechnol. Biofuels">
        <title>Differential beta-glucosidase expression as a function of carbon source availability in Talaromyces amestolkiae: a genomic and proteomic approach.</title>
        <authorList>
            <person name="de Eugenio L.I."/>
            <person name="Mendez-Liter J.A."/>
            <person name="Nieto-Dominguez M."/>
            <person name="Alonso L."/>
            <person name="Gil-Munoz J."/>
            <person name="Barriuso J."/>
            <person name="Prieto A."/>
            <person name="Martinez M.J."/>
        </authorList>
    </citation>
    <scope>NUCLEOTIDE SEQUENCE [LARGE SCALE GENOMIC DNA]</scope>
    <source>
        <strain evidence="4 5">CIB</strain>
    </source>
</reference>
<feature type="domain" description="C2H2-type" evidence="3">
    <location>
        <begin position="23"/>
        <end position="52"/>
    </location>
</feature>
<feature type="compositionally biased region" description="Basic and acidic residues" evidence="2">
    <location>
        <begin position="56"/>
        <end position="78"/>
    </location>
</feature>
<dbReference type="GeneID" id="63797782"/>
<evidence type="ECO:0000259" key="3">
    <source>
        <dbReference type="PROSITE" id="PS50157"/>
    </source>
</evidence>
<evidence type="ECO:0000256" key="2">
    <source>
        <dbReference type="SAM" id="MobiDB-lite"/>
    </source>
</evidence>
<name>A0A364L9R6_TALAM</name>
<feature type="compositionally biased region" description="Low complexity" evidence="2">
    <location>
        <begin position="120"/>
        <end position="133"/>
    </location>
</feature>
<keyword evidence="1" id="KW-0863">Zinc-finger</keyword>
<protein>
    <recommendedName>
        <fullName evidence="3">C2H2-type domain-containing protein</fullName>
    </recommendedName>
</protein>
<evidence type="ECO:0000313" key="5">
    <source>
        <dbReference type="Proteomes" id="UP000249363"/>
    </source>
</evidence>
<evidence type="ECO:0000256" key="1">
    <source>
        <dbReference type="PROSITE-ProRule" id="PRU00042"/>
    </source>
</evidence>
<dbReference type="GO" id="GO:0008270">
    <property type="term" value="F:zinc ion binding"/>
    <property type="evidence" value="ECO:0007669"/>
    <property type="project" value="UniProtKB-KW"/>
</dbReference>
<dbReference type="SUPFAM" id="SSF57667">
    <property type="entry name" value="beta-beta-alpha zinc fingers"/>
    <property type="match status" value="1"/>
</dbReference>
<feature type="region of interest" description="Disordered" evidence="2">
    <location>
        <begin position="56"/>
        <end position="108"/>
    </location>
</feature>
<dbReference type="RefSeq" id="XP_040737070.1">
    <property type="nucleotide sequence ID" value="XM_040881387.1"/>
</dbReference>
<feature type="compositionally biased region" description="Acidic residues" evidence="2">
    <location>
        <begin position="175"/>
        <end position="186"/>
    </location>
</feature>
<accession>A0A364L9R6</accession>
<proteinExistence type="predicted"/>
<comment type="caution">
    <text evidence="4">The sequence shown here is derived from an EMBL/GenBank/DDBJ whole genome shotgun (WGS) entry which is preliminary data.</text>
</comment>
<dbReference type="OrthoDB" id="4822at2759"/>
<feature type="compositionally biased region" description="Low complexity" evidence="2">
    <location>
        <begin position="87"/>
        <end position="99"/>
    </location>
</feature>
<keyword evidence="1" id="KW-0479">Metal-binding</keyword>
<gene>
    <name evidence="4" type="ORF">BHQ10_008568</name>
</gene>
<dbReference type="STRING" id="1196081.A0A364L9R6"/>
<feature type="region of interest" description="Disordered" evidence="2">
    <location>
        <begin position="120"/>
        <end position="215"/>
    </location>
</feature>
<dbReference type="AlphaFoldDB" id="A0A364L9R6"/>
<sequence length="215" mass="22681">MAPRGFTNPAPKTDSARSALSAFTCTLCNKSYSRHPEYEAHIGSYDHQHRKRLQDLKQLSRDPNAAERARKAERKADAEAGLVRVDTSTSSAAGTTTTITGGGGGGGFKKGGFKSSFTTVKGPAGSASSTAAPVRKNVLGGDDDDEDMVDNTNKTNASGPSPATTNSTERKTLDTDVESDTDDEYRNDDPEQAYYDPSKPTGCFDGCPGMKAVSA</sequence>
<dbReference type="PANTHER" id="PTHR47251">
    <property type="entry name" value="FINGER DOMAIN PROTEIN, PUTATIVE (AFU_ORTHOLOGUE AFUA_3G04180)-RELATED"/>
    <property type="match status" value="1"/>
</dbReference>
<dbReference type="EMBL" id="MIKG01000019">
    <property type="protein sequence ID" value="RAO72556.1"/>
    <property type="molecule type" value="Genomic_DNA"/>
</dbReference>
<dbReference type="PANTHER" id="PTHR47251:SF1">
    <property type="entry name" value="FINGER DOMAIN PROTEIN, PUTATIVE (AFU_ORTHOLOGUE AFUA_3G04180)-RELATED"/>
    <property type="match status" value="1"/>
</dbReference>
<evidence type="ECO:0000313" key="4">
    <source>
        <dbReference type="EMBL" id="RAO72556.1"/>
    </source>
</evidence>
<dbReference type="InterPro" id="IPR013087">
    <property type="entry name" value="Znf_C2H2_type"/>
</dbReference>
<dbReference type="Proteomes" id="UP000249363">
    <property type="component" value="Unassembled WGS sequence"/>
</dbReference>
<feature type="compositionally biased region" description="Polar residues" evidence="2">
    <location>
        <begin position="151"/>
        <end position="167"/>
    </location>
</feature>
<organism evidence="4 5">
    <name type="scientific">Talaromyces amestolkiae</name>
    <dbReference type="NCBI Taxonomy" id="1196081"/>
    <lineage>
        <taxon>Eukaryota</taxon>
        <taxon>Fungi</taxon>
        <taxon>Dikarya</taxon>
        <taxon>Ascomycota</taxon>
        <taxon>Pezizomycotina</taxon>
        <taxon>Eurotiomycetes</taxon>
        <taxon>Eurotiomycetidae</taxon>
        <taxon>Eurotiales</taxon>
        <taxon>Trichocomaceae</taxon>
        <taxon>Talaromyces</taxon>
        <taxon>Talaromyces sect. Talaromyces</taxon>
    </lineage>
</organism>
<keyword evidence="1" id="KW-0862">Zinc</keyword>